<keyword evidence="2" id="KW-1185">Reference proteome</keyword>
<evidence type="ECO:0000313" key="1">
    <source>
        <dbReference type="EMBL" id="CAK9869617.1"/>
    </source>
</evidence>
<dbReference type="Proteomes" id="UP001497522">
    <property type="component" value="Chromosome 19"/>
</dbReference>
<dbReference type="EMBL" id="OZ023720">
    <property type="protein sequence ID" value="CAK9869617.1"/>
    <property type="molecule type" value="Genomic_DNA"/>
</dbReference>
<sequence>MGYHENNKKCKEEIAKSIPWRLDEHDLQPQPGEWIGIPNQNPALPHLEWVYQVLKAGRDTAEVIKYKRLDSGGRIKATSQQFIQLAKSNYRQVRILTQGKPGSTFKVARDPPAPEKKPPFFWIFESSFVQDLPWDPGD</sequence>
<accession>A0ABP1B3G7</accession>
<proteinExistence type="predicted"/>
<reference evidence="1" key="1">
    <citation type="submission" date="2024-03" db="EMBL/GenBank/DDBJ databases">
        <authorList>
            <consortium name="ELIXIR-Norway"/>
            <consortium name="Elixir Norway"/>
        </authorList>
    </citation>
    <scope>NUCLEOTIDE SEQUENCE</scope>
</reference>
<evidence type="ECO:0000313" key="2">
    <source>
        <dbReference type="Proteomes" id="UP001497522"/>
    </source>
</evidence>
<organism evidence="1 2">
    <name type="scientific">Sphagnum jensenii</name>
    <dbReference type="NCBI Taxonomy" id="128206"/>
    <lineage>
        <taxon>Eukaryota</taxon>
        <taxon>Viridiplantae</taxon>
        <taxon>Streptophyta</taxon>
        <taxon>Embryophyta</taxon>
        <taxon>Bryophyta</taxon>
        <taxon>Sphagnophytina</taxon>
        <taxon>Sphagnopsida</taxon>
        <taxon>Sphagnales</taxon>
        <taxon>Sphagnaceae</taxon>
        <taxon>Sphagnum</taxon>
    </lineage>
</organism>
<protein>
    <submittedName>
        <fullName evidence="1">Uncharacterized protein</fullName>
    </submittedName>
</protein>
<name>A0ABP1B3G7_9BRYO</name>
<gene>
    <name evidence="1" type="ORF">CSSPJE1EN2_LOCUS12375</name>
</gene>